<dbReference type="Proteomes" id="UP000184543">
    <property type="component" value="Unassembled WGS sequence"/>
</dbReference>
<reference evidence="2" key="1">
    <citation type="submission" date="2016-11" db="EMBL/GenBank/DDBJ databases">
        <authorList>
            <person name="Varghese N."/>
            <person name="Submissions S."/>
        </authorList>
    </citation>
    <scope>NUCLEOTIDE SEQUENCE [LARGE SCALE GENOMIC DNA]</scope>
    <source>
        <strain evidence="2">DSM 19858</strain>
    </source>
</reference>
<dbReference type="STRING" id="192903.SAMN04488513_1096"/>
<evidence type="ECO:0000313" key="2">
    <source>
        <dbReference type="Proteomes" id="UP000184543"/>
    </source>
</evidence>
<gene>
    <name evidence="1" type="ORF">SAMN04488513_1096</name>
</gene>
<dbReference type="EMBL" id="FQYU01000009">
    <property type="protein sequence ID" value="SHJ78966.1"/>
    <property type="molecule type" value="Genomic_DNA"/>
</dbReference>
<protein>
    <submittedName>
        <fullName evidence="1">Uncharacterized protein</fullName>
    </submittedName>
</protein>
<dbReference type="AlphaFoldDB" id="A0A1M6M676"/>
<organism evidence="1 2">
    <name type="scientific">Pseudozobellia thermophila</name>
    <dbReference type="NCBI Taxonomy" id="192903"/>
    <lineage>
        <taxon>Bacteria</taxon>
        <taxon>Pseudomonadati</taxon>
        <taxon>Bacteroidota</taxon>
        <taxon>Flavobacteriia</taxon>
        <taxon>Flavobacteriales</taxon>
        <taxon>Flavobacteriaceae</taxon>
        <taxon>Pseudozobellia</taxon>
    </lineage>
</organism>
<name>A0A1M6M676_9FLAO</name>
<evidence type="ECO:0000313" key="1">
    <source>
        <dbReference type="EMBL" id="SHJ78966.1"/>
    </source>
</evidence>
<accession>A0A1M6M676</accession>
<dbReference type="OrthoDB" id="1488184at2"/>
<dbReference type="InterPro" id="IPR045538">
    <property type="entry name" value="CIS_TMP"/>
</dbReference>
<proteinExistence type="predicted"/>
<dbReference type="Pfam" id="PF19268">
    <property type="entry name" value="CIS_TMP"/>
    <property type="match status" value="1"/>
</dbReference>
<dbReference type="RefSeq" id="WP_072995081.1">
    <property type="nucleotide sequence ID" value="NZ_FQYU01000009.1"/>
</dbReference>
<sequence length="502" mass="57300">MGDIAKHSIKRQVLDITISNADDHEEVTTALSKICRENLDTVFGDICEGLVPPDEVLRFDSLTVDLGHLPLEGLANDFPKALVQAVRESLFVQIRDKKVALRPKGKAERQTKSEALLHYLATGQLPWYYEGNLEKLKQEFSNAGIDYTEYLLPIFKRRQSRKRAVHFFNEAVWNGFFLRENHPSDKKIPWFQLRTLKTCLQKLAARTSVLGVAPRQEAKALWSSLEHGETTYVFVVEALLLQWVEAPAQRVEGLFRFLPIPFRRRLQKLLSAVGPGESKGFSQEEKTLWAALGAPEELGPMALPPEAEPKVDKKADKDFGNREKRTKIDTAGEIQSLEDTTIENAGIILLWPYLQAFFTGMGLMEERAFKDEQSLVKAVHLLHYLAFKTEEGNETQWLLNKLLCGMGPTEFVPEKFDLKTSDKEECEHLLKAVITNWSALKNTGTDSLRTTFLQRSGVLEPCENGWKLKIERKAYDVLLDRLTWAISVIKMPWNEYLITTQW</sequence>
<keyword evidence="2" id="KW-1185">Reference proteome</keyword>